<dbReference type="Proteomes" id="UP000244932">
    <property type="component" value="Unassembled WGS sequence"/>
</dbReference>
<organism evidence="1 2">
    <name type="scientific">Pontivivens insulae</name>
    <dbReference type="NCBI Taxonomy" id="1639689"/>
    <lineage>
        <taxon>Bacteria</taxon>
        <taxon>Pseudomonadati</taxon>
        <taxon>Pseudomonadota</taxon>
        <taxon>Alphaproteobacteria</taxon>
        <taxon>Rhodobacterales</taxon>
        <taxon>Paracoccaceae</taxon>
        <taxon>Pontivivens</taxon>
    </lineage>
</organism>
<proteinExistence type="predicted"/>
<evidence type="ECO:0008006" key="3">
    <source>
        <dbReference type="Google" id="ProtNLM"/>
    </source>
</evidence>
<dbReference type="OrthoDB" id="7192139at2"/>
<dbReference type="RefSeq" id="WP_108782449.1">
    <property type="nucleotide sequence ID" value="NZ_OMKW01000002.1"/>
</dbReference>
<name>A0A2R8ACI0_9RHOB</name>
<dbReference type="AlphaFoldDB" id="A0A2R8ACI0"/>
<protein>
    <recommendedName>
        <fullName evidence="3">Phosphoglycolate phosphatase</fullName>
    </recommendedName>
</protein>
<dbReference type="EMBL" id="OMKW01000002">
    <property type="protein sequence ID" value="SPF29780.1"/>
    <property type="molecule type" value="Genomic_DNA"/>
</dbReference>
<evidence type="ECO:0000313" key="1">
    <source>
        <dbReference type="EMBL" id="SPF29780.1"/>
    </source>
</evidence>
<keyword evidence="2" id="KW-1185">Reference proteome</keyword>
<dbReference type="SUPFAM" id="SSF56784">
    <property type="entry name" value="HAD-like"/>
    <property type="match status" value="1"/>
</dbReference>
<reference evidence="1 2" key="1">
    <citation type="submission" date="2018-03" db="EMBL/GenBank/DDBJ databases">
        <authorList>
            <person name="Keele B.F."/>
        </authorList>
    </citation>
    <scope>NUCLEOTIDE SEQUENCE [LARGE SCALE GENOMIC DNA]</scope>
    <source>
        <strain evidence="1 2">CeCT 8812</strain>
    </source>
</reference>
<gene>
    <name evidence="1" type="ORF">POI8812_02097</name>
</gene>
<dbReference type="InterPro" id="IPR036412">
    <property type="entry name" value="HAD-like_sf"/>
</dbReference>
<accession>A0A2R8ACI0</accession>
<sequence>MIDPIAQSQIDDLKLTRGRPLLAVDADEVLVYFLRHFRDYADQIGWTLNLTTKRLDSALIKRATGRVAARDEAWAMLETFFRVETLSQQPIAAAAEVLERLSADAQIVVLTNIPHFAREDRIRNLGAFGHNWPVITNSGGKGRALDLLYRKAAARTVFVDDSATQLDSAAKHAPDVGRVQLIGCDWARPYLPRSSDVQACIGGWREAETALRKGLEI</sequence>
<evidence type="ECO:0000313" key="2">
    <source>
        <dbReference type="Proteomes" id="UP000244932"/>
    </source>
</evidence>